<evidence type="ECO:0000313" key="5">
    <source>
        <dbReference type="EMBL" id="RKS79369.1"/>
    </source>
</evidence>
<feature type="domain" description="HTH gntR-type" evidence="4">
    <location>
        <begin position="24"/>
        <end position="91"/>
    </location>
</feature>
<dbReference type="EMBL" id="RBWU01000001">
    <property type="protein sequence ID" value="RKS79369.1"/>
    <property type="molecule type" value="Genomic_DNA"/>
</dbReference>
<dbReference type="InterPro" id="IPR000524">
    <property type="entry name" value="Tscrpt_reg_HTH_GntR"/>
</dbReference>
<evidence type="ECO:0000259" key="4">
    <source>
        <dbReference type="PROSITE" id="PS50949"/>
    </source>
</evidence>
<sequence length="262" mass="29378">MPADPVLTWFRDNPPQPIDEGDGDSAVIRTVRRFREMVAGGGARPGHHLRERELAEALGVSRNTLREAFRLLAHEELVVHRLNRGVFIRRITAGDIADIFRVRRLVELDAVRRANGAPRVLLIPLTDILDDADRAVTDRRWADVATADIRWHQAITQLSGSRRLQETMTRVLAELRLAFAAYGSSTEQEQFHRPYLALNRQITELILVGDTETAETALAAYLARAERQLLAAYRSAAPGIFTKEPSPGATSVEQFFSPAPEW</sequence>
<dbReference type="InterPro" id="IPR011711">
    <property type="entry name" value="GntR_C"/>
</dbReference>
<keyword evidence="1" id="KW-0805">Transcription regulation</keyword>
<accession>A0A495QYT3</accession>
<evidence type="ECO:0000256" key="1">
    <source>
        <dbReference type="ARBA" id="ARBA00023015"/>
    </source>
</evidence>
<dbReference type="GO" id="GO:0003700">
    <property type="term" value="F:DNA-binding transcription factor activity"/>
    <property type="evidence" value="ECO:0007669"/>
    <property type="project" value="InterPro"/>
</dbReference>
<evidence type="ECO:0000313" key="6">
    <source>
        <dbReference type="Proteomes" id="UP000274601"/>
    </source>
</evidence>
<dbReference type="InterPro" id="IPR008920">
    <property type="entry name" value="TF_FadR/GntR_C"/>
</dbReference>
<dbReference type="AlphaFoldDB" id="A0A495QYT3"/>
<dbReference type="Pfam" id="PF07729">
    <property type="entry name" value="FCD"/>
    <property type="match status" value="1"/>
</dbReference>
<keyword evidence="6" id="KW-1185">Reference proteome</keyword>
<protein>
    <submittedName>
        <fullName evidence="5">GntR family transcriptional regulator</fullName>
    </submittedName>
</protein>
<proteinExistence type="predicted"/>
<dbReference type="InterPro" id="IPR036388">
    <property type="entry name" value="WH-like_DNA-bd_sf"/>
</dbReference>
<dbReference type="Gene3D" id="1.10.10.10">
    <property type="entry name" value="Winged helix-like DNA-binding domain superfamily/Winged helix DNA-binding domain"/>
    <property type="match status" value="1"/>
</dbReference>
<dbReference type="PRINTS" id="PR00035">
    <property type="entry name" value="HTHGNTR"/>
</dbReference>
<dbReference type="PROSITE" id="PS50949">
    <property type="entry name" value="HTH_GNTR"/>
    <property type="match status" value="1"/>
</dbReference>
<dbReference type="SUPFAM" id="SSF48008">
    <property type="entry name" value="GntR ligand-binding domain-like"/>
    <property type="match status" value="1"/>
</dbReference>
<name>A0A495QYT3_9ACTN</name>
<comment type="caution">
    <text evidence="5">The sequence shown here is derived from an EMBL/GenBank/DDBJ whole genome shotgun (WGS) entry which is preliminary data.</text>
</comment>
<evidence type="ECO:0000256" key="2">
    <source>
        <dbReference type="ARBA" id="ARBA00023125"/>
    </source>
</evidence>
<dbReference type="GO" id="GO:0003677">
    <property type="term" value="F:DNA binding"/>
    <property type="evidence" value="ECO:0007669"/>
    <property type="project" value="UniProtKB-KW"/>
</dbReference>
<organism evidence="5 6">
    <name type="scientific">Actinomadura pelletieri DSM 43383</name>
    <dbReference type="NCBI Taxonomy" id="1120940"/>
    <lineage>
        <taxon>Bacteria</taxon>
        <taxon>Bacillati</taxon>
        <taxon>Actinomycetota</taxon>
        <taxon>Actinomycetes</taxon>
        <taxon>Streptosporangiales</taxon>
        <taxon>Thermomonosporaceae</taxon>
        <taxon>Actinomadura</taxon>
    </lineage>
</organism>
<gene>
    <name evidence="5" type="ORF">BZB76_0832</name>
</gene>
<dbReference type="InterPro" id="IPR036390">
    <property type="entry name" value="WH_DNA-bd_sf"/>
</dbReference>
<evidence type="ECO:0000256" key="3">
    <source>
        <dbReference type="ARBA" id="ARBA00023163"/>
    </source>
</evidence>
<dbReference type="SMART" id="SM00345">
    <property type="entry name" value="HTH_GNTR"/>
    <property type="match status" value="1"/>
</dbReference>
<dbReference type="Gene3D" id="1.20.120.530">
    <property type="entry name" value="GntR ligand-binding domain-like"/>
    <property type="match status" value="1"/>
</dbReference>
<dbReference type="Proteomes" id="UP000274601">
    <property type="component" value="Unassembled WGS sequence"/>
</dbReference>
<reference evidence="5 6" key="1">
    <citation type="submission" date="2018-10" db="EMBL/GenBank/DDBJ databases">
        <title>Genomic Encyclopedia of Archaeal and Bacterial Type Strains, Phase II (KMG-II): from individual species to whole genera.</title>
        <authorList>
            <person name="Goeker M."/>
        </authorList>
    </citation>
    <scope>NUCLEOTIDE SEQUENCE [LARGE SCALE GENOMIC DNA]</scope>
    <source>
        <strain evidence="5 6">DSM 43383</strain>
    </source>
</reference>
<keyword evidence="3" id="KW-0804">Transcription</keyword>
<dbReference type="Pfam" id="PF00392">
    <property type="entry name" value="GntR"/>
    <property type="match status" value="1"/>
</dbReference>
<dbReference type="CDD" id="cd07377">
    <property type="entry name" value="WHTH_GntR"/>
    <property type="match status" value="1"/>
</dbReference>
<dbReference type="PANTHER" id="PTHR43537">
    <property type="entry name" value="TRANSCRIPTIONAL REGULATOR, GNTR FAMILY"/>
    <property type="match status" value="1"/>
</dbReference>
<keyword evidence="2" id="KW-0238">DNA-binding</keyword>
<dbReference type="SUPFAM" id="SSF46785">
    <property type="entry name" value="Winged helix' DNA-binding domain"/>
    <property type="match status" value="1"/>
</dbReference>
<dbReference type="SMART" id="SM00895">
    <property type="entry name" value="FCD"/>
    <property type="match status" value="1"/>
</dbReference>
<dbReference type="PANTHER" id="PTHR43537:SF45">
    <property type="entry name" value="GNTR FAMILY REGULATORY PROTEIN"/>
    <property type="match status" value="1"/>
</dbReference>